<gene>
    <name evidence="5" type="ORF">SPV1_09969</name>
</gene>
<dbReference type="InParanoid" id="Q0EX07"/>
<evidence type="ECO:0000256" key="3">
    <source>
        <dbReference type="ARBA" id="ARBA00006171"/>
    </source>
</evidence>
<dbReference type="AlphaFoldDB" id="Q0EX07"/>
<evidence type="ECO:0000256" key="2">
    <source>
        <dbReference type="ARBA" id="ARBA00004818"/>
    </source>
</evidence>
<dbReference type="InterPro" id="IPR023198">
    <property type="entry name" value="PGP-like_dom2"/>
</dbReference>
<dbReference type="Gene3D" id="3.40.50.1000">
    <property type="entry name" value="HAD superfamily/HAD-like"/>
    <property type="match status" value="1"/>
</dbReference>
<dbReference type="GO" id="GO:0008967">
    <property type="term" value="F:phosphoglycolate phosphatase activity"/>
    <property type="evidence" value="ECO:0007669"/>
    <property type="project" value="UniProtKB-EC"/>
</dbReference>
<keyword evidence="5" id="KW-0378">Hydrolase</keyword>
<dbReference type="Gene3D" id="1.10.150.240">
    <property type="entry name" value="Putative phosphatase, domain 2"/>
    <property type="match status" value="1"/>
</dbReference>
<evidence type="ECO:0000313" key="5">
    <source>
        <dbReference type="EMBL" id="EAU53750.1"/>
    </source>
</evidence>
<dbReference type="GO" id="GO:0006281">
    <property type="term" value="P:DNA repair"/>
    <property type="evidence" value="ECO:0007669"/>
    <property type="project" value="TreeGrafter"/>
</dbReference>
<comment type="similarity">
    <text evidence="3">Belongs to the HAD-like hydrolase superfamily. CbbY/CbbZ/Gph/YieH family.</text>
</comment>
<comment type="catalytic activity">
    <reaction evidence="1">
        <text>2-phosphoglycolate + H2O = glycolate + phosphate</text>
        <dbReference type="Rhea" id="RHEA:14369"/>
        <dbReference type="ChEBI" id="CHEBI:15377"/>
        <dbReference type="ChEBI" id="CHEBI:29805"/>
        <dbReference type="ChEBI" id="CHEBI:43474"/>
        <dbReference type="ChEBI" id="CHEBI:58033"/>
        <dbReference type="EC" id="3.1.3.18"/>
    </reaction>
</comment>
<reference evidence="5 6" key="1">
    <citation type="submission" date="2006-09" db="EMBL/GenBank/DDBJ databases">
        <authorList>
            <person name="Emerson D."/>
            <person name="Ferriera S."/>
            <person name="Johnson J."/>
            <person name="Kravitz S."/>
            <person name="Halpern A."/>
            <person name="Remington K."/>
            <person name="Beeson K."/>
            <person name="Tran B."/>
            <person name="Rogers Y.-H."/>
            <person name="Friedman R."/>
            <person name="Venter J.C."/>
        </authorList>
    </citation>
    <scope>NUCLEOTIDE SEQUENCE [LARGE SCALE GENOMIC DNA]</scope>
    <source>
        <strain evidence="5 6">PV-1</strain>
    </source>
</reference>
<name>Q0EX07_9PROT</name>
<dbReference type="PANTHER" id="PTHR43434">
    <property type="entry name" value="PHOSPHOGLYCOLATE PHOSPHATASE"/>
    <property type="match status" value="1"/>
</dbReference>
<dbReference type="Proteomes" id="UP000005297">
    <property type="component" value="Unassembled WGS sequence"/>
</dbReference>
<evidence type="ECO:0000256" key="4">
    <source>
        <dbReference type="ARBA" id="ARBA00013078"/>
    </source>
</evidence>
<evidence type="ECO:0000313" key="6">
    <source>
        <dbReference type="Proteomes" id="UP000005297"/>
    </source>
</evidence>
<dbReference type="InterPro" id="IPR050155">
    <property type="entry name" value="HAD-like_hydrolase_sf"/>
</dbReference>
<dbReference type="STRING" id="314344.AL013_07125"/>
<evidence type="ECO:0000256" key="1">
    <source>
        <dbReference type="ARBA" id="ARBA00000830"/>
    </source>
</evidence>
<proteinExistence type="inferred from homology"/>
<dbReference type="Pfam" id="PF00702">
    <property type="entry name" value="Hydrolase"/>
    <property type="match status" value="1"/>
</dbReference>
<dbReference type="eggNOG" id="COG0546">
    <property type="taxonomic scope" value="Bacteria"/>
</dbReference>
<dbReference type="SUPFAM" id="SSF56784">
    <property type="entry name" value="HAD-like"/>
    <property type="match status" value="1"/>
</dbReference>
<organism evidence="5 6">
    <name type="scientific">Mariprofundus ferrooxydans PV-1</name>
    <dbReference type="NCBI Taxonomy" id="314345"/>
    <lineage>
        <taxon>Bacteria</taxon>
        <taxon>Pseudomonadati</taxon>
        <taxon>Pseudomonadota</taxon>
        <taxon>Candidatius Mariprofundia</taxon>
        <taxon>Mariprofundales</taxon>
        <taxon>Mariprofundaceae</taxon>
        <taxon>Mariprofundus</taxon>
    </lineage>
</organism>
<accession>Q0EX07</accession>
<feature type="non-terminal residue" evidence="5">
    <location>
        <position position="224"/>
    </location>
</feature>
<dbReference type="HOGENOM" id="CLU_045011_18_1_0"/>
<protein>
    <recommendedName>
        <fullName evidence="4">phosphoglycolate phosphatase</fullName>
        <ecNumber evidence="4">3.1.3.18</ecNumber>
    </recommendedName>
</protein>
<dbReference type="InterPro" id="IPR023214">
    <property type="entry name" value="HAD_sf"/>
</dbReference>
<comment type="pathway">
    <text evidence="2">Organic acid metabolism; glycolate biosynthesis; glycolate from 2-phosphoglycolate: step 1/1.</text>
</comment>
<comment type="caution">
    <text evidence="5">The sequence shown here is derived from an EMBL/GenBank/DDBJ whole genome shotgun (WGS) entry which is preliminary data.</text>
</comment>
<dbReference type="PANTHER" id="PTHR43434:SF1">
    <property type="entry name" value="PHOSPHOGLYCOLATE PHOSPHATASE"/>
    <property type="match status" value="1"/>
</dbReference>
<dbReference type="InterPro" id="IPR036412">
    <property type="entry name" value="HAD-like_sf"/>
</dbReference>
<sequence>MYLIMFDIDGTLTESYAYDQQAYVDAFFEVTGYRDVNTDWHAYRHVTSHGITAEAIRNCRGRDAEPAEVAAIEQQMLECLQRLHLKASEQFYEVAGASAFLRYLRQRDDVAISIATGCWRSEALFKLEASGIDVDGIPLAASEDGGSRVEIMAVSAGKALRSANLTAFEGVIYFGDALWDVRAAAELGYGFIGIGQRLALLREAGAKFLHRDYSDIKGVVRSLA</sequence>
<dbReference type="EC" id="3.1.3.18" evidence="4"/>
<keyword evidence="6" id="KW-1185">Reference proteome</keyword>
<dbReference type="EMBL" id="AATS01000017">
    <property type="protein sequence ID" value="EAU53750.1"/>
    <property type="molecule type" value="Genomic_DNA"/>
</dbReference>